<feature type="region of interest" description="Disordered" evidence="8">
    <location>
        <begin position="149"/>
        <end position="183"/>
    </location>
</feature>
<name>A0AAN6G9I1_9BASI</name>
<evidence type="ECO:0000256" key="5">
    <source>
        <dbReference type="ARBA" id="ARBA00049598"/>
    </source>
</evidence>
<feature type="region of interest" description="Disordered" evidence="8">
    <location>
        <begin position="581"/>
        <end position="693"/>
    </location>
</feature>
<dbReference type="Proteomes" id="UP001176521">
    <property type="component" value="Unassembled WGS sequence"/>
</dbReference>
<evidence type="ECO:0000256" key="6">
    <source>
        <dbReference type="ARBA" id="ARBA00049654"/>
    </source>
</evidence>
<evidence type="ECO:0000256" key="3">
    <source>
        <dbReference type="ARBA" id="ARBA00022771"/>
    </source>
</evidence>
<dbReference type="GO" id="GO:0008270">
    <property type="term" value="F:zinc ion binding"/>
    <property type="evidence" value="ECO:0007669"/>
    <property type="project" value="UniProtKB-UniRule"/>
</dbReference>
<dbReference type="GO" id="GO:0070761">
    <property type="term" value="C:pre-snoRNP complex"/>
    <property type="evidence" value="ECO:0007669"/>
    <property type="project" value="TreeGrafter"/>
</dbReference>
<evidence type="ECO:0000256" key="4">
    <source>
        <dbReference type="ARBA" id="ARBA00022833"/>
    </source>
</evidence>
<keyword evidence="2" id="KW-0479">Metal-binding</keyword>
<proteinExistence type="inferred from homology"/>
<dbReference type="GO" id="GO:0000463">
    <property type="term" value="P:maturation of LSU-rRNA from tricistronic rRNA transcript (SSU-rRNA, 5.8S rRNA, LSU-rRNA)"/>
    <property type="evidence" value="ECO:0007669"/>
    <property type="project" value="TreeGrafter"/>
</dbReference>
<dbReference type="PANTHER" id="PTHR13483">
    <property type="entry name" value="BOX C_D SNORNA PROTEIN 1-RELATED"/>
    <property type="match status" value="1"/>
</dbReference>
<organism evidence="10 11">
    <name type="scientific">Tilletia horrida</name>
    <dbReference type="NCBI Taxonomy" id="155126"/>
    <lineage>
        <taxon>Eukaryota</taxon>
        <taxon>Fungi</taxon>
        <taxon>Dikarya</taxon>
        <taxon>Basidiomycota</taxon>
        <taxon>Ustilaginomycotina</taxon>
        <taxon>Exobasidiomycetes</taxon>
        <taxon>Tilletiales</taxon>
        <taxon>Tilletiaceae</taxon>
        <taxon>Tilletia</taxon>
    </lineage>
</organism>
<keyword evidence="3 7" id="KW-0863">Zinc-finger</keyword>
<evidence type="ECO:0000256" key="8">
    <source>
        <dbReference type="SAM" id="MobiDB-lite"/>
    </source>
</evidence>
<comment type="caution">
    <text evidence="10">The sequence shown here is derived from an EMBL/GenBank/DDBJ whole genome shotgun (WGS) entry which is preliminary data.</text>
</comment>
<dbReference type="InterPro" id="IPR051639">
    <property type="entry name" value="BCD1"/>
</dbReference>
<feature type="region of interest" description="Disordered" evidence="8">
    <location>
        <begin position="249"/>
        <end position="268"/>
    </location>
</feature>
<feature type="compositionally biased region" description="Gly residues" evidence="8">
    <location>
        <begin position="155"/>
        <end position="165"/>
    </location>
</feature>
<sequence>MPAASVSPCEECSQPAKYTCPACGAHTCSLPCTKQHKTVKCGHGSGQSPGAAGSSPAIAHASQAGGSSSSSTIATPTAPTSAQRRTLPQKRKAAEEFIALAQYGEVDLLADYRFLSQVSRFAEQAGRDLVQSRIIRAGPGGSIIPLSQAAQSALGAGGPGGAGGPHDGRQHNQQQLSPAQQRAEALKKQLAYRRIPIMLLPEGMRKRRRNQSSWRGREKEMMFTVEIKFPNSLSPKGKDKAAAIDTSALSDQDDAGQLGASSGAQADESGRWQDSFLIPYAPGSARLTALVGAEVLSKAGVKEDGLPLAKRSKKQKKSSMRDGEKQSNEGPNWRLLDDDVWDELGLDYCEGDSPDDVAAADGEAAPTRLLPPGTQLLIPLYPMKLRNESSLKYLQWYQRHGKTADDGEGEGSGEAHQTAAVAQAGRTILHIPPDCSFSLEDVLRKIPWGWGLVEYPTIELWSEHGFQEAVQLGELAPLDFQSSNGPEAPPEAESQGDGEPASSADPNPARVSSTAAVTRHQPPLNVNQGASSQHVRAAPYLTARTMTHATTAAGPSTLIKAPPAVRRGGTLGATAMLVGYASSDDSEDGDDDDDDDDGPPEEISSKPLAASDAPDAPTLAEGAPPETAPTGKGTEDAETEEHMRMEEDAEEGGEDFKEDEGEEEEGNGAQPSGGGGGGGGLAALVQQLGWASR</sequence>
<keyword evidence="4" id="KW-0862">Zinc</keyword>
<accession>A0AAN6G9I1</accession>
<feature type="region of interest" description="Disordered" evidence="8">
    <location>
        <begin position="479"/>
        <end position="533"/>
    </location>
</feature>
<evidence type="ECO:0000256" key="7">
    <source>
        <dbReference type="PROSITE-ProRule" id="PRU00453"/>
    </source>
</evidence>
<dbReference type="GO" id="GO:0005634">
    <property type="term" value="C:nucleus"/>
    <property type="evidence" value="ECO:0007669"/>
    <property type="project" value="TreeGrafter"/>
</dbReference>
<dbReference type="AlphaFoldDB" id="A0AAN6G9I1"/>
<dbReference type="InterPro" id="IPR057721">
    <property type="entry name" value="BCD1_alpha/beta"/>
</dbReference>
<feature type="domain" description="HIT-type" evidence="9">
    <location>
        <begin position="9"/>
        <end position="41"/>
    </location>
</feature>
<dbReference type="Gene3D" id="3.30.60.190">
    <property type="match status" value="1"/>
</dbReference>
<keyword evidence="11" id="KW-1185">Reference proteome</keyword>
<feature type="compositionally biased region" description="Polar residues" evidence="8">
    <location>
        <begin position="171"/>
        <end position="180"/>
    </location>
</feature>
<feature type="compositionally biased region" description="Gly residues" evidence="8">
    <location>
        <begin position="671"/>
        <end position="681"/>
    </location>
</feature>
<protein>
    <submittedName>
        <fullName evidence="10">Box C/D snoRNA accumulation</fullName>
    </submittedName>
</protein>
<dbReference type="GO" id="GO:0048254">
    <property type="term" value="P:snoRNA localization"/>
    <property type="evidence" value="ECO:0007669"/>
    <property type="project" value="TreeGrafter"/>
</dbReference>
<dbReference type="SUPFAM" id="SSF144232">
    <property type="entry name" value="HIT/MYND zinc finger-like"/>
    <property type="match status" value="1"/>
</dbReference>
<evidence type="ECO:0000256" key="2">
    <source>
        <dbReference type="ARBA" id="ARBA00022723"/>
    </source>
</evidence>
<evidence type="ECO:0000313" key="10">
    <source>
        <dbReference type="EMBL" id="KAK0528385.1"/>
    </source>
</evidence>
<reference evidence="10" key="1">
    <citation type="journal article" date="2023" name="PhytoFront">
        <title>Draft Genome Resources of Seven Strains of Tilletia horrida, Causal Agent of Kernel Smut of Rice.</title>
        <authorList>
            <person name="Khanal S."/>
            <person name="Antony Babu S."/>
            <person name="Zhou X.G."/>
        </authorList>
    </citation>
    <scope>NUCLEOTIDE SEQUENCE</scope>
    <source>
        <strain evidence="10">TX3</strain>
    </source>
</reference>
<evidence type="ECO:0000259" key="9">
    <source>
        <dbReference type="PROSITE" id="PS51083"/>
    </source>
</evidence>
<feature type="compositionally biased region" description="Low complexity" evidence="8">
    <location>
        <begin position="46"/>
        <end position="83"/>
    </location>
</feature>
<keyword evidence="1" id="KW-0597">Phosphoprotein</keyword>
<dbReference type="CDD" id="cd23023">
    <property type="entry name" value="zf-HIT_BCD1"/>
    <property type="match status" value="1"/>
</dbReference>
<dbReference type="GO" id="GO:0000492">
    <property type="term" value="P:box C/D snoRNP assembly"/>
    <property type="evidence" value="ECO:0007669"/>
    <property type="project" value="TreeGrafter"/>
</dbReference>
<dbReference type="PANTHER" id="PTHR13483:SF3">
    <property type="entry name" value="BOX C_D SNORNA PROTEIN 1"/>
    <property type="match status" value="1"/>
</dbReference>
<feature type="compositionally biased region" description="Low complexity" evidence="8">
    <location>
        <begin position="682"/>
        <end position="693"/>
    </location>
</feature>
<dbReference type="InterPro" id="IPR007529">
    <property type="entry name" value="Znf_HIT"/>
</dbReference>
<gene>
    <name evidence="10" type="primary">BCD1</name>
    <name evidence="10" type="ORF">OC842_004563</name>
</gene>
<dbReference type="Pfam" id="PF04438">
    <property type="entry name" value="zf-HIT"/>
    <property type="match status" value="1"/>
</dbReference>
<dbReference type="EMBL" id="JAPDMQ010000275">
    <property type="protein sequence ID" value="KAK0528385.1"/>
    <property type="molecule type" value="Genomic_DNA"/>
</dbReference>
<dbReference type="Pfam" id="PF25790">
    <property type="entry name" value="BCD1"/>
    <property type="match status" value="1"/>
</dbReference>
<comment type="function">
    <text evidence="5">Required for box C/D snoRNAs accumulation involved in snoRNA processing, snoRNA transport to the nucleolus and ribosome biogenesis.</text>
</comment>
<feature type="compositionally biased region" description="Polar residues" evidence="8">
    <location>
        <begin position="524"/>
        <end position="533"/>
    </location>
</feature>
<evidence type="ECO:0000256" key="1">
    <source>
        <dbReference type="ARBA" id="ARBA00022553"/>
    </source>
</evidence>
<feature type="compositionally biased region" description="Acidic residues" evidence="8">
    <location>
        <begin position="647"/>
        <end position="666"/>
    </location>
</feature>
<feature type="compositionally biased region" description="Low complexity" evidence="8">
    <location>
        <begin position="255"/>
        <end position="267"/>
    </location>
</feature>
<evidence type="ECO:0000313" key="11">
    <source>
        <dbReference type="Proteomes" id="UP001176521"/>
    </source>
</evidence>
<dbReference type="PROSITE" id="PS51083">
    <property type="entry name" value="ZF_HIT"/>
    <property type="match status" value="1"/>
</dbReference>
<feature type="region of interest" description="Disordered" evidence="8">
    <location>
        <begin position="306"/>
        <end position="335"/>
    </location>
</feature>
<comment type="similarity">
    <text evidence="6">Belongs to the BCD1 family.</text>
</comment>
<feature type="region of interest" description="Disordered" evidence="8">
    <location>
        <begin position="41"/>
        <end position="89"/>
    </location>
</feature>
<feature type="compositionally biased region" description="Acidic residues" evidence="8">
    <location>
        <begin position="584"/>
        <end position="600"/>
    </location>
</feature>